<dbReference type="InterPro" id="IPR035093">
    <property type="entry name" value="RelE/ParE_toxin_dom_sf"/>
</dbReference>
<evidence type="ECO:0000313" key="2">
    <source>
        <dbReference type="Proteomes" id="UP000525298"/>
    </source>
</evidence>
<dbReference type="SUPFAM" id="SSF143011">
    <property type="entry name" value="RelE-like"/>
    <property type="match status" value="1"/>
</dbReference>
<dbReference type="EMBL" id="JACDUS010000019">
    <property type="protein sequence ID" value="MBA2883199.1"/>
    <property type="molecule type" value="Genomic_DNA"/>
</dbReference>
<dbReference type="PANTHER" id="PTHR40266:SF2">
    <property type="entry name" value="TOXIN HIGB-1"/>
    <property type="match status" value="1"/>
</dbReference>
<organism evidence="1 2">
    <name type="scientific">Desulfosalsimonas propionicica</name>
    <dbReference type="NCBI Taxonomy" id="332175"/>
    <lineage>
        <taxon>Bacteria</taxon>
        <taxon>Pseudomonadati</taxon>
        <taxon>Thermodesulfobacteriota</taxon>
        <taxon>Desulfobacteria</taxon>
        <taxon>Desulfobacterales</taxon>
        <taxon>Desulfosalsimonadaceae</taxon>
        <taxon>Desulfosalsimonas</taxon>
    </lineage>
</organism>
<accession>A0A7W0CCF0</accession>
<dbReference type="AlphaFoldDB" id="A0A7W0CCF0"/>
<dbReference type="Proteomes" id="UP000525298">
    <property type="component" value="Unassembled WGS sequence"/>
</dbReference>
<name>A0A7W0CCF0_9BACT</name>
<dbReference type="InterPro" id="IPR007711">
    <property type="entry name" value="HigB-1"/>
</dbReference>
<dbReference type="PANTHER" id="PTHR40266">
    <property type="entry name" value="TOXIN HIGB-1"/>
    <property type="match status" value="1"/>
</dbReference>
<gene>
    <name evidence="1" type="ORF">HNR65_003561</name>
</gene>
<keyword evidence="2" id="KW-1185">Reference proteome</keyword>
<proteinExistence type="predicted"/>
<dbReference type="Gene3D" id="3.30.2310.20">
    <property type="entry name" value="RelE-like"/>
    <property type="match status" value="1"/>
</dbReference>
<evidence type="ECO:0000313" key="1">
    <source>
        <dbReference type="EMBL" id="MBA2883199.1"/>
    </source>
</evidence>
<protein>
    <submittedName>
        <fullName evidence="1">Plasmid maintenance system killer protein</fullName>
    </submittedName>
</protein>
<reference evidence="1 2" key="1">
    <citation type="submission" date="2020-07" db="EMBL/GenBank/DDBJ databases">
        <title>Genomic Encyclopedia of Type Strains, Phase IV (KMG-IV): sequencing the most valuable type-strain genomes for metagenomic binning, comparative biology and taxonomic classification.</title>
        <authorList>
            <person name="Goeker M."/>
        </authorList>
    </citation>
    <scope>NUCLEOTIDE SEQUENCE [LARGE SCALE GENOMIC DNA]</scope>
    <source>
        <strain evidence="1 2">DSM 17721</strain>
    </source>
</reference>
<comment type="caution">
    <text evidence="1">The sequence shown here is derived from an EMBL/GenBank/DDBJ whole genome shotgun (WGS) entry which is preliminary data.</text>
</comment>
<dbReference type="Pfam" id="PF05015">
    <property type="entry name" value="HigB-like_toxin"/>
    <property type="match status" value="1"/>
</dbReference>
<sequence length="40" mass="5049">MERLKGDRENQYSIRINQQYRICFLWEEGHAYEIEITDYH</sequence>